<evidence type="ECO:0000313" key="2">
    <source>
        <dbReference type="Proteomes" id="UP000034491"/>
    </source>
</evidence>
<name>A0A0M2R6A6_9PROT</name>
<dbReference type="EMBL" id="LANI01000023">
    <property type="protein sequence ID" value="KKJ75979.1"/>
    <property type="molecule type" value="Genomic_DNA"/>
</dbReference>
<dbReference type="AlphaFoldDB" id="A0A0M2R6A6"/>
<protein>
    <submittedName>
        <fullName evidence="1">Uncharacterized protein</fullName>
    </submittedName>
</protein>
<organism evidence="1 2">
    <name type="scientific">Kiloniella litopenaei</name>
    <dbReference type="NCBI Taxonomy" id="1549748"/>
    <lineage>
        <taxon>Bacteria</taxon>
        <taxon>Pseudomonadati</taxon>
        <taxon>Pseudomonadota</taxon>
        <taxon>Alphaproteobacteria</taxon>
        <taxon>Rhodospirillales</taxon>
        <taxon>Kiloniellaceae</taxon>
        <taxon>Kiloniella</taxon>
    </lineage>
</organism>
<evidence type="ECO:0000313" key="1">
    <source>
        <dbReference type="EMBL" id="KKJ75979.1"/>
    </source>
</evidence>
<accession>A0A0M2R6A6</accession>
<proteinExistence type="predicted"/>
<gene>
    <name evidence="1" type="ORF">WH95_15580</name>
</gene>
<dbReference type="Proteomes" id="UP000034491">
    <property type="component" value="Unassembled WGS sequence"/>
</dbReference>
<comment type="caution">
    <text evidence="1">The sequence shown here is derived from an EMBL/GenBank/DDBJ whole genome shotgun (WGS) entry which is preliminary data.</text>
</comment>
<keyword evidence="2" id="KW-1185">Reference proteome</keyword>
<sequence>MTIKAVLQNGDEIQVNGPLILMAEDGHIAVSPELFSCAQNGEFIKVHIDKLRNADFSEESLDKVKEIMSSELPSVKAIWQELHNHLTESKHSF</sequence>
<dbReference type="OrthoDB" id="8479832at2"/>
<reference evidence="1 2" key="1">
    <citation type="submission" date="2015-03" db="EMBL/GenBank/DDBJ databases">
        <title>Genome sequence of Kiloniella sp. P1-1, isolated from the gut microflora of Pacific white shrimp, Penaeus vannamei.</title>
        <authorList>
            <person name="Shao Z."/>
            <person name="Wang L."/>
            <person name="Li X."/>
        </authorList>
    </citation>
    <scope>NUCLEOTIDE SEQUENCE [LARGE SCALE GENOMIC DNA]</scope>
    <source>
        <strain evidence="1 2">P1-1</strain>
    </source>
</reference>
<dbReference type="RefSeq" id="WP_046508969.1">
    <property type="nucleotide sequence ID" value="NZ_CBDDLU010000006.1"/>
</dbReference>
<dbReference type="STRING" id="1549748.WH95_15580"/>